<dbReference type="GO" id="GO:0003856">
    <property type="term" value="F:3-dehydroquinate synthase activity"/>
    <property type="evidence" value="ECO:0007669"/>
    <property type="project" value="InterPro"/>
</dbReference>
<dbReference type="InterPro" id="IPR036844">
    <property type="entry name" value="Hint_dom_sf"/>
</dbReference>
<reference evidence="5 6" key="1">
    <citation type="submission" date="2017-04" db="EMBL/GenBank/DDBJ databases">
        <title>Draft Aigarchaeota genome from a New Zealand hot spring.</title>
        <authorList>
            <person name="Reysenbach A.-L."/>
            <person name="Donaho J.A."/>
            <person name="Gerhart J."/>
            <person name="Kelley J.F."/>
            <person name="Kouba K."/>
            <person name="Podar M."/>
            <person name="Stott M."/>
        </authorList>
    </citation>
    <scope>NUCLEOTIDE SEQUENCE [LARGE SCALE GENOMIC DNA]</scope>
    <source>
        <strain evidence="5">NZ13_MG1</strain>
    </source>
</reference>
<evidence type="ECO:0000313" key="6">
    <source>
        <dbReference type="Proteomes" id="UP000244066"/>
    </source>
</evidence>
<dbReference type="Pfam" id="PF01959">
    <property type="entry name" value="DHQS"/>
    <property type="match status" value="1"/>
</dbReference>
<name>A0A2R7Y3G0_9ARCH</name>
<comment type="caution">
    <text evidence="5">The sequence shown here is derived from an EMBL/GenBank/DDBJ whole genome shotgun (WGS) entry which is preliminary data.</text>
</comment>
<evidence type="ECO:0000259" key="3">
    <source>
        <dbReference type="Pfam" id="PF01959"/>
    </source>
</evidence>
<feature type="domain" description="3-dehydroquinate synthase C-terminal" evidence="4">
    <location>
        <begin position="167"/>
        <end position="342"/>
    </location>
</feature>
<dbReference type="InterPro" id="IPR030960">
    <property type="entry name" value="DHQS/DOIS_N"/>
</dbReference>
<evidence type="ECO:0000256" key="1">
    <source>
        <dbReference type="ARBA" id="ARBA00022605"/>
    </source>
</evidence>
<dbReference type="GO" id="GO:0008652">
    <property type="term" value="P:amino acid biosynthetic process"/>
    <property type="evidence" value="ECO:0007669"/>
    <property type="project" value="UniProtKB-KW"/>
</dbReference>
<dbReference type="GO" id="GO:0016491">
    <property type="term" value="F:oxidoreductase activity"/>
    <property type="evidence" value="ECO:0007669"/>
    <property type="project" value="InterPro"/>
</dbReference>
<protein>
    <recommendedName>
        <fullName evidence="7">3-dehydroquinate synthase</fullName>
    </recommendedName>
</protein>
<evidence type="ECO:0000259" key="4">
    <source>
        <dbReference type="Pfam" id="PF26558"/>
    </source>
</evidence>
<organism evidence="5 6">
    <name type="scientific">Candidatus Terraquivivens tikiterensis</name>
    <dbReference type="NCBI Taxonomy" id="1980982"/>
    <lineage>
        <taxon>Archaea</taxon>
        <taxon>Nitrososphaerota</taxon>
        <taxon>Candidatus Wolframiiraptoraceae</taxon>
        <taxon>Candidatus Terraquivivens</taxon>
    </lineage>
</organism>
<evidence type="ECO:0000313" key="5">
    <source>
        <dbReference type="EMBL" id="PUA32038.1"/>
    </source>
</evidence>
<dbReference type="GO" id="GO:0009073">
    <property type="term" value="P:aromatic amino acid family biosynthetic process"/>
    <property type="evidence" value="ECO:0007669"/>
    <property type="project" value="UniProtKB-KW"/>
</dbReference>
<dbReference type="Proteomes" id="UP000244066">
    <property type="component" value="Unassembled WGS sequence"/>
</dbReference>
<feature type="domain" description="3-dehydroquinate synthase N-terminal" evidence="3">
    <location>
        <begin position="4"/>
        <end position="155"/>
    </location>
</feature>
<keyword evidence="1" id="KW-0028">Amino-acid biosynthesis</keyword>
<dbReference type="SUPFAM" id="SSF51294">
    <property type="entry name" value="Hedgehog/intein (Hint) domain"/>
    <property type="match status" value="1"/>
</dbReference>
<dbReference type="PANTHER" id="PTHR33563">
    <property type="match status" value="1"/>
</dbReference>
<dbReference type="AlphaFoldDB" id="A0A2R7Y3G0"/>
<evidence type="ECO:0000256" key="2">
    <source>
        <dbReference type="ARBA" id="ARBA00023141"/>
    </source>
</evidence>
<dbReference type="Pfam" id="PF26558">
    <property type="entry name" value="DHQS_2nd"/>
    <property type="match status" value="1"/>
</dbReference>
<dbReference type="EMBL" id="NDWU01000010">
    <property type="protein sequence ID" value="PUA32038.1"/>
    <property type="molecule type" value="Genomic_DNA"/>
</dbReference>
<dbReference type="PANTHER" id="PTHR33563:SF1">
    <property type="entry name" value="3-DEHYDROQUINATE SYNTHASE"/>
    <property type="match status" value="1"/>
</dbReference>
<proteinExistence type="predicted"/>
<sequence>MDLREWDDEIFKEALSRGIRSYYCDPAKVPPESKRMVTVYSDSPEGDVLVVPLGGEVPMGRRFAIYAPVQSHEDVERLVHAAKLGAEALIVDTRDWRIIPLENIIAYLQKTSTRLIAKASSPDEVETLYGVLEKGVDVVLFKPRSKDDVSRVFEVVNYITRVQLSTAEVTEVKDVGMGDRACIDTVSILSVGEGMLVGSKASFLFLIHNESLGSSFTEPRPFRVNAGAIHSYILTPDGRTKYLSEIKAGDRVLIVSSQGSARPTAVGRTKIERRPLRLVKAKVGDEEGSVILQSAETIRLVRLDGDLVPVTEVKPGDKVLVYTTKEKARHFGLTVDEFIIER</sequence>
<dbReference type="InterPro" id="IPR002812">
    <property type="entry name" value="DHQS"/>
</dbReference>
<dbReference type="PIRSF" id="PIRSF006655">
    <property type="entry name" value="DHQ_synth"/>
    <property type="match status" value="1"/>
</dbReference>
<evidence type="ECO:0008006" key="7">
    <source>
        <dbReference type="Google" id="ProtNLM"/>
    </source>
</evidence>
<accession>A0A2R7Y3G0</accession>
<gene>
    <name evidence="5" type="ORF">B9J98_04655</name>
</gene>
<keyword evidence="2" id="KW-0057">Aromatic amino acid biosynthesis</keyword>
<dbReference type="InterPro" id="IPR056179">
    <property type="entry name" value="DHQS_C"/>
</dbReference>